<protein>
    <recommendedName>
        <fullName evidence="3">Creatinase N-terminal domain-containing protein</fullName>
    </recommendedName>
</protein>
<dbReference type="SUPFAM" id="SSF55920">
    <property type="entry name" value="Creatinase/aminopeptidase"/>
    <property type="match status" value="1"/>
</dbReference>
<dbReference type="Proteomes" id="UP000019666">
    <property type="component" value="Unassembled WGS sequence"/>
</dbReference>
<keyword evidence="2" id="KW-1185">Reference proteome</keyword>
<evidence type="ECO:0008006" key="3">
    <source>
        <dbReference type="Google" id="ProtNLM"/>
    </source>
</evidence>
<dbReference type="HOGENOM" id="CLU_047234_0_0_5"/>
<dbReference type="InterPro" id="IPR029149">
    <property type="entry name" value="Creatin/AminoP/Spt16_N"/>
</dbReference>
<organism evidence="1 2">
    <name type="scientific">Rubellimicrobium mesophilum DSM 19309</name>
    <dbReference type="NCBI Taxonomy" id="442562"/>
    <lineage>
        <taxon>Bacteria</taxon>
        <taxon>Pseudomonadati</taxon>
        <taxon>Pseudomonadota</taxon>
        <taxon>Alphaproteobacteria</taxon>
        <taxon>Rhodobacterales</taxon>
        <taxon>Roseobacteraceae</taxon>
        <taxon>Rubellimicrobium</taxon>
    </lineage>
</organism>
<dbReference type="AlphaFoldDB" id="A0A017HKA1"/>
<proteinExistence type="predicted"/>
<dbReference type="STRING" id="442562.Rumeso_03849"/>
<dbReference type="Gene3D" id="3.90.230.10">
    <property type="entry name" value="Creatinase/methionine aminopeptidase superfamily"/>
    <property type="match status" value="1"/>
</dbReference>
<dbReference type="SUPFAM" id="SSF53092">
    <property type="entry name" value="Creatinase/prolidase N-terminal domain"/>
    <property type="match status" value="1"/>
</dbReference>
<reference evidence="1 2" key="1">
    <citation type="submission" date="2013-02" db="EMBL/GenBank/DDBJ databases">
        <authorList>
            <person name="Fiebig A."/>
            <person name="Goeker M."/>
            <person name="Klenk H.-P.P."/>
        </authorList>
    </citation>
    <scope>NUCLEOTIDE SEQUENCE [LARGE SCALE GENOMIC DNA]</scope>
    <source>
        <strain evidence="1 2">DSM 19309</strain>
    </source>
</reference>
<gene>
    <name evidence="1" type="ORF">Rumeso_03849</name>
</gene>
<sequence length="457" mass="49282">MPRLIEIDWPDHGMPDLPPALSLAELDARLDLVRAGMEARGFGTLVVYGDREHAANLHWLTGFDPRFEEALLVVTPGAAQLLVGNECLPYADISPLVAAGRIAAHLVPSLSLISQPRRGMRLREAIERFVPMGGRIGAAGWKYWGPEEVDNPATALDLPSVLADLLRTRGRVENAGEMFMHPGHGLRCTVDAAEIARLEFANAVAARAVRRMAFALREGMTDFEAVEEARLPGLPLSCHVTFATGARAHQGMSSPTGEVLRRGSPASFNVAPQGANICRAGWVATSEADLPEGARDTLGAFVGPYFEAMSDWCGLMRPGVGGGQVWEHMMNRLPPDLFGVTLNPGHLIGMDEWISSPVFRDSDLPLRSGMAMQMDVIPGHPVHATTRLEDGYVIADEALRADLAARFPEVAGRCEARAGFMRGTLGMDVPETLLPLADTCGILAPFLLAPRRVLTLG</sequence>
<comment type="caution">
    <text evidence="1">The sequence shown here is derived from an EMBL/GenBank/DDBJ whole genome shotgun (WGS) entry which is preliminary data.</text>
</comment>
<evidence type="ECO:0000313" key="2">
    <source>
        <dbReference type="Proteomes" id="UP000019666"/>
    </source>
</evidence>
<name>A0A017HKA1_9RHOB</name>
<dbReference type="RefSeq" id="WP_037282276.1">
    <property type="nucleotide sequence ID" value="NZ_KK088604.1"/>
</dbReference>
<accession>A0A017HKA1</accession>
<dbReference type="EMBL" id="AOSK01000111">
    <property type="protein sequence ID" value="EYD74553.1"/>
    <property type="molecule type" value="Genomic_DNA"/>
</dbReference>
<dbReference type="OrthoDB" id="9778159at2"/>
<evidence type="ECO:0000313" key="1">
    <source>
        <dbReference type="EMBL" id="EYD74553.1"/>
    </source>
</evidence>
<dbReference type="InterPro" id="IPR036005">
    <property type="entry name" value="Creatinase/aminopeptidase-like"/>
</dbReference>